<accession>A0A3N0WVA7</accession>
<dbReference type="Proteomes" id="UP000270224">
    <property type="component" value="Unassembled WGS sequence"/>
</dbReference>
<sequence>MKKIAYIELDTHAEIAGNFLELMKNSAHFAVDFYFSEKISKQVDKRGSNVFLVKNDELLTRLNENNYDLVIIGTVHRYFNLFNEIAANFNTVIIVHNVNFTKISPFQLLKNIFKKDFKYRLKLVFKEGLFFAPQVFKKAKKLLVLDQNLIQKNSVFLPLFFTEKYETQHSENFTIVLPGAVSQGRRDYKKILSELGKFSENYTTKSLEIVFLGKAQNQELLWLKNFKKTKPENISLHYFTEKVPQTIFDEWMLKADVLWCPIQRETEFFSNHEIYGETKMSGNIGDAIKFGKVAFFPENFSSAYEFIKNEDSLEKILAFKTANFFDFQREFNREKVAAELEKILNSLL</sequence>
<organism evidence="1 2">
    <name type="scientific">Kaistella daneshvariae</name>
    <dbReference type="NCBI Taxonomy" id="2487074"/>
    <lineage>
        <taxon>Bacteria</taxon>
        <taxon>Pseudomonadati</taxon>
        <taxon>Bacteroidota</taxon>
        <taxon>Flavobacteriia</taxon>
        <taxon>Flavobacteriales</taxon>
        <taxon>Weeksellaceae</taxon>
        <taxon>Chryseobacterium group</taxon>
        <taxon>Kaistella</taxon>
    </lineage>
</organism>
<dbReference type="RefSeq" id="WP_123265487.1">
    <property type="nucleotide sequence ID" value="NZ_RJUG01000003.1"/>
</dbReference>
<dbReference type="EMBL" id="RJUG01000003">
    <property type="protein sequence ID" value="ROI08903.1"/>
    <property type="molecule type" value="Genomic_DNA"/>
</dbReference>
<reference evidence="2" key="1">
    <citation type="submission" date="2018-11" db="EMBL/GenBank/DDBJ databases">
        <title>Proposal to divide the Flavobacteriaceae and reorganize its genera based on Amino Acid Identity values calculated from whole genome sequences.</title>
        <authorList>
            <person name="Nicholson A.C."/>
            <person name="Gulvik C.A."/>
            <person name="Whitney A.M."/>
            <person name="Humrighouse B.W."/>
            <person name="Bell M."/>
            <person name="Holmes B."/>
            <person name="Steigerwalt A."/>
            <person name="Villarma A."/>
            <person name="Sheth M."/>
            <person name="Batra D."/>
            <person name="Pryor J."/>
            <person name="Bernardet J.-F."/>
            <person name="Hugo C."/>
            <person name="Kampfer P."/>
            <person name="Newman J."/>
            <person name="Mcquiston J.R."/>
        </authorList>
    </citation>
    <scope>NUCLEOTIDE SEQUENCE [LARGE SCALE GENOMIC DNA]</scope>
    <source>
        <strain evidence="2">H3056</strain>
    </source>
</reference>
<dbReference type="OrthoDB" id="4291430at2"/>
<gene>
    <name evidence="1" type="ORF">EGI11_05590</name>
</gene>
<evidence type="ECO:0008006" key="3">
    <source>
        <dbReference type="Google" id="ProtNLM"/>
    </source>
</evidence>
<dbReference type="AlphaFoldDB" id="A0A3N0WVA7"/>
<evidence type="ECO:0000313" key="2">
    <source>
        <dbReference type="Proteomes" id="UP000270224"/>
    </source>
</evidence>
<protein>
    <recommendedName>
        <fullName evidence="3">Glycosyl transferase family 1 domain-containing protein</fullName>
    </recommendedName>
</protein>
<evidence type="ECO:0000313" key="1">
    <source>
        <dbReference type="EMBL" id="ROI08903.1"/>
    </source>
</evidence>
<proteinExistence type="predicted"/>
<comment type="caution">
    <text evidence="1">The sequence shown here is derived from an EMBL/GenBank/DDBJ whole genome shotgun (WGS) entry which is preliminary data.</text>
</comment>
<reference evidence="2" key="2">
    <citation type="submission" date="2018-11" db="EMBL/GenBank/DDBJ databases">
        <title>Proposal to divide the Flavobacteriaceae and reorganize its genera based on Amino Acid Identity values calculated from whole genome sequences.</title>
        <authorList>
            <person name="Nicholson A.C."/>
            <person name="Gulvik C.A."/>
            <person name="Whitney A.M."/>
            <person name="Humrighouse B.W."/>
            <person name="Bell M."/>
            <person name="Holmens B."/>
            <person name="Steigerwalt A."/>
            <person name="Villarma A."/>
            <person name="Sheth M."/>
            <person name="Batra D."/>
            <person name="Pryor J."/>
            <person name="Bernardet J.-F."/>
            <person name="Hugo C."/>
            <person name="Kampfer P."/>
            <person name="Newman J."/>
            <person name="Mcquiston J.R."/>
        </authorList>
    </citation>
    <scope>NUCLEOTIDE SEQUENCE [LARGE SCALE GENOMIC DNA]</scope>
    <source>
        <strain evidence="2">H3056</strain>
    </source>
</reference>
<name>A0A3N0WVA7_9FLAO</name>